<evidence type="ECO:0000259" key="2">
    <source>
        <dbReference type="Pfam" id="PF25967"/>
    </source>
</evidence>
<dbReference type="PANTHER" id="PTHR30469">
    <property type="entry name" value="MULTIDRUG RESISTANCE PROTEIN MDTA"/>
    <property type="match status" value="1"/>
</dbReference>
<comment type="caution">
    <text evidence="4">The sequence shown here is derived from an EMBL/GenBank/DDBJ whole genome shotgun (WGS) entry which is preliminary data.</text>
</comment>
<evidence type="ECO:0008006" key="5">
    <source>
        <dbReference type="Google" id="ProtNLM"/>
    </source>
</evidence>
<feature type="compositionally biased region" description="Low complexity" evidence="1">
    <location>
        <begin position="137"/>
        <end position="160"/>
    </location>
</feature>
<proteinExistence type="predicted"/>
<dbReference type="Pfam" id="PF25990">
    <property type="entry name" value="Beta-barrel_YknX"/>
    <property type="match status" value="1"/>
</dbReference>
<evidence type="ECO:0000259" key="3">
    <source>
        <dbReference type="Pfam" id="PF25990"/>
    </source>
</evidence>
<dbReference type="Pfam" id="PF25967">
    <property type="entry name" value="RND-MFP_C"/>
    <property type="match status" value="1"/>
</dbReference>
<dbReference type="Gene3D" id="2.40.420.20">
    <property type="match status" value="1"/>
</dbReference>
<dbReference type="EMBL" id="VSSQ01096773">
    <property type="protein sequence ID" value="MPN40393.1"/>
    <property type="molecule type" value="Genomic_DNA"/>
</dbReference>
<dbReference type="GO" id="GO:1990281">
    <property type="term" value="C:efflux pump complex"/>
    <property type="evidence" value="ECO:0007669"/>
    <property type="project" value="TreeGrafter"/>
</dbReference>
<dbReference type="InterPro" id="IPR058636">
    <property type="entry name" value="Beta-barrel_YknX"/>
</dbReference>
<dbReference type="Gene3D" id="2.40.30.170">
    <property type="match status" value="1"/>
</dbReference>
<accession>A0A645HYL9</accession>
<feature type="region of interest" description="Disordered" evidence="1">
    <location>
        <begin position="137"/>
        <end position="172"/>
    </location>
</feature>
<evidence type="ECO:0000313" key="4">
    <source>
        <dbReference type="EMBL" id="MPN40393.1"/>
    </source>
</evidence>
<feature type="compositionally biased region" description="Gly residues" evidence="1">
    <location>
        <begin position="161"/>
        <end position="172"/>
    </location>
</feature>
<evidence type="ECO:0000256" key="1">
    <source>
        <dbReference type="SAM" id="MobiDB-lite"/>
    </source>
</evidence>
<feature type="domain" description="Multidrug resistance protein MdtA-like C-terminal permuted SH3" evidence="2">
    <location>
        <begin position="72"/>
        <end position="129"/>
    </location>
</feature>
<name>A0A645HYL9_9ZZZZ</name>
<dbReference type="PANTHER" id="PTHR30469:SF33">
    <property type="entry name" value="SLR1207 PROTEIN"/>
    <property type="match status" value="1"/>
</dbReference>
<dbReference type="GO" id="GO:0015562">
    <property type="term" value="F:efflux transmembrane transporter activity"/>
    <property type="evidence" value="ECO:0007669"/>
    <property type="project" value="TreeGrafter"/>
</dbReference>
<gene>
    <name evidence="4" type="ORF">SDC9_187930</name>
</gene>
<organism evidence="4">
    <name type="scientific">bioreactor metagenome</name>
    <dbReference type="NCBI Taxonomy" id="1076179"/>
    <lineage>
        <taxon>unclassified sequences</taxon>
        <taxon>metagenomes</taxon>
        <taxon>ecological metagenomes</taxon>
    </lineage>
</organism>
<feature type="domain" description="YknX-like beta-barrel" evidence="3">
    <location>
        <begin position="2"/>
        <end position="65"/>
    </location>
</feature>
<protein>
    <recommendedName>
        <fullName evidence="5">RND efflux pump membrane fusion protein barrel-sandwich domain-containing protein</fullName>
    </recommendedName>
</protein>
<dbReference type="InterPro" id="IPR058627">
    <property type="entry name" value="MdtA-like_C"/>
</dbReference>
<dbReference type="AlphaFoldDB" id="A0A645HYL9"/>
<reference evidence="4" key="1">
    <citation type="submission" date="2019-08" db="EMBL/GenBank/DDBJ databases">
        <authorList>
            <person name="Kucharzyk K."/>
            <person name="Murdoch R.W."/>
            <person name="Higgins S."/>
            <person name="Loffler F."/>
        </authorList>
    </citation>
    <scope>NUCLEOTIDE SEQUENCE</scope>
</reference>
<sequence>MISVQANQKVTLTLDAYEDKTFTGKVLAIDTAGSVSSGVTGYPVTILMDATDVNIYPNMAVTAEIITSIQTDVLLVPSTAITTSNAVSSVQVMKDGQSSTVEVEIGESNDSQTVILSGLSEGDEVITSSALLNNSAANNSESSAFSSTNSNRSSSSTRLEGGMGGGFPGGMP</sequence>